<feature type="region of interest" description="Disordered" evidence="1">
    <location>
        <begin position="30"/>
        <end position="63"/>
    </location>
</feature>
<feature type="compositionally biased region" description="Acidic residues" evidence="1">
    <location>
        <begin position="47"/>
        <end position="63"/>
    </location>
</feature>
<organism evidence="2 3">
    <name type="scientific">Spinactinospora alkalitolerans</name>
    <dbReference type="NCBI Taxonomy" id="687207"/>
    <lineage>
        <taxon>Bacteria</taxon>
        <taxon>Bacillati</taxon>
        <taxon>Actinomycetota</taxon>
        <taxon>Actinomycetes</taxon>
        <taxon>Streptosporangiales</taxon>
        <taxon>Nocardiopsidaceae</taxon>
        <taxon>Spinactinospora</taxon>
    </lineage>
</organism>
<proteinExistence type="predicted"/>
<accession>A0A852U5Y5</accession>
<comment type="caution">
    <text evidence="2">The sequence shown here is derived from an EMBL/GenBank/DDBJ whole genome shotgun (WGS) entry which is preliminary data.</text>
</comment>
<reference evidence="2 3" key="1">
    <citation type="submission" date="2020-07" db="EMBL/GenBank/DDBJ databases">
        <title>Sequencing the genomes of 1000 actinobacteria strains.</title>
        <authorList>
            <person name="Klenk H.-P."/>
        </authorList>
    </citation>
    <scope>NUCLEOTIDE SEQUENCE [LARGE SCALE GENOMIC DNA]</scope>
    <source>
        <strain evidence="2 3">CXB654</strain>
    </source>
</reference>
<evidence type="ECO:0000313" key="3">
    <source>
        <dbReference type="Proteomes" id="UP000589036"/>
    </source>
</evidence>
<gene>
    <name evidence="2" type="ORF">HDA32_006032</name>
</gene>
<feature type="compositionally biased region" description="Basic and acidic residues" evidence="1">
    <location>
        <begin position="34"/>
        <end position="46"/>
    </location>
</feature>
<dbReference type="RefSeq" id="WP_179646319.1">
    <property type="nucleotide sequence ID" value="NZ_BAAAYY010000005.1"/>
</dbReference>
<dbReference type="EMBL" id="JACCCC010000001">
    <property type="protein sequence ID" value="NYE50912.1"/>
    <property type="molecule type" value="Genomic_DNA"/>
</dbReference>
<name>A0A852U5Y5_9ACTN</name>
<protein>
    <submittedName>
        <fullName evidence="2">Uncharacterized protein</fullName>
    </submittedName>
</protein>
<evidence type="ECO:0000313" key="2">
    <source>
        <dbReference type="EMBL" id="NYE50912.1"/>
    </source>
</evidence>
<evidence type="ECO:0000256" key="1">
    <source>
        <dbReference type="SAM" id="MobiDB-lite"/>
    </source>
</evidence>
<dbReference type="AlphaFoldDB" id="A0A852U5Y5"/>
<dbReference type="Proteomes" id="UP000589036">
    <property type="component" value="Unassembled WGS sequence"/>
</dbReference>
<keyword evidence="3" id="KW-1185">Reference proteome</keyword>
<sequence>MGQLLVAEPTRTEIEFLEIVAGLTMEPITAKVRPTKDDPEPQRELEQEPDEDEEIFDDGVEWP</sequence>